<evidence type="ECO:0000313" key="1">
    <source>
        <dbReference type="EMBL" id="KAA8897364.1"/>
    </source>
</evidence>
<organism evidence="1 2">
    <name type="scientific">Diutina rugosa</name>
    <name type="common">Yeast</name>
    <name type="synonym">Candida rugosa</name>
    <dbReference type="NCBI Taxonomy" id="5481"/>
    <lineage>
        <taxon>Eukaryota</taxon>
        <taxon>Fungi</taxon>
        <taxon>Dikarya</taxon>
        <taxon>Ascomycota</taxon>
        <taxon>Saccharomycotina</taxon>
        <taxon>Pichiomycetes</taxon>
        <taxon>Debaryomycetaceae</taxon>
        <taxon>Diutina</taxon>
    </lineage>
</organism>
<keyword evidence="2" id="KW-1185">Reference proteome</keyword>
<evidence type="ECO:0000313" key="2">
    <source>
        <dbReference type="Proteomes" id="UP000449547"/>
    </source>
</evidence>
<dbReference type="Proteomes" id="UP000449547">
    <property type="component" value="Unassembled WGS sequence"/>
</dbReference>
<dbReference type="EMBL" id="SWFT01000158">
    <property type="protein sequence ID" value="KAA8897364.1"/>
    <property type="molecule type" value="Genomic_DNA"/>
</dbReference>
<comment type="caution">
    <text evidence="1">The sequence shown here is derived from an EMBL/GenBank/DDBJ whole genome shotgun (WGS) entry which is preliminary data.</text>
</comment>
<dbReference type="RefSeq" id="XP_034009965.1">
    <property type="nucleotide sequence ID" value="XM_034158313.1"/>
</dbReference>
<accession>A0A642UE18</accession>
<proteinExistence type="predicted"/>
<gene>
    <name evidence="1" type="ORF">DIURU_005341</name>
</gene>
<dbReference type="VEuPathDB" id="FungiDB:DIURU_005341"/>
<dbReference type="AlphaFoldDB" id="A0A642UE18"/>
<sequence length="205" mass="23546">MQASLARSLPSLPTEKDRQRVVKFFNRFDGLRAQENAAVRQVALVSLSTVIQIYERYPQFSQSSDLVKSLVNKMDVKFSRKLRDLFTRYRQQLTLDLTIGGQSILLSEMIAKELALKLDRVQYLKRVFSNTVTLNAEDQRQVDEAFLELDDYLGSFSNDYQEKLDMLESDCFAGTSIDSVLVLPQGFMFILKPGYAPEELFIGYE</sequence>
<dbReference type="GeneID" id="54783992"/>
<protein>
    <submittedName>
        <fullName evidence="1">Uncharacterized protein</fullName>
    </submittedName>
</protein>
<name>A0A642UE18_DIURU</name>
<reference evidence="1 2" key="1">
    <citation type="submission" date="2019-07" db="EMBL/GenBank/DDBJ databases">
        <title>Genome assembly of two rare yeast pathogens: Diutina rugosa and Trichomonascus ciferrii.</title>
        <authorList>
            <person name="Mixao V."/>
            <person name="Saus E."/>
            <person name="Hansen A."/>
            <person name="Lass-Flor C."/>
            <person name="Gabaldon T."/>
        </authorList>
    </citation>
    <scope>NUCLEOTIDE SEQUENCE [LARGE SCALE GENOMIC DNA]</scope>
    <source>
        <strain evidence="1 2">CBS 613</strain>
    </source>
</reference>